<sequence length="107" mass="12442">MKIPAMPEPLRKETEFHRAEDQAPEEEVCPKDVLARRERYHWCEPKSPNVSSPSPYPQCHLCHTQQNFDLLAEDCRTIYCIGIAKPMKKKTTHFVETGFGNRKDQIS</sequence>
<feature type="compositionally biased region" description="Basic and acidic residues" evidence="1">
    <location>
        <begin position="9"/>
        <end position="21"/>
    </location>
</feature>
<dbReference type="AlphaFoldDB" id="A0A8J6DI76"/>
<protein>
    <submittedName>
        <fullName evidence="2">Uncharacterized protein</fullName>
    </submittedName>
</protein>
<reference evidence="2" key="1">
    <citation type="journal article" date="2021" name="Evol. Appl.">
        <title>The genome of the Pyrenean desman and the effects of bottlenecks and inbreeding on the genomic landscape of an endangered species.</title>
        <authorList>
            <person name="Escoda L."/>
            <person name="Castresana J."/>
        </authorList>
    </citation>
    <scope>NUCLEOTIDE SEQUENCE</scope>
    <source>
        <strain evidence="2">IBE-C5619</strain>
    </source>
</reference>
<gene>
    <name evidence="2" type="ORF">J0S82_018476</name>
</gene>
<accession>A0A8J6DI76</accession>
<organism evidence="2 3">
    <name type="scientific">Galemys pyrenaicus</name>
    <name type="common">Iberian desman</name>
    <name type="synonym">Pyrenean desman</name>
    <dbReference type="NCBI Taxonomy" id="202257"/>
    <lineage>
        <taxon>Eukaryota</taxon>
        <taxon>Metazoa</taxon>
        <taxon>Chordata</taxon>
        <taxon>Craniata</taxon>
        <taxon>Vertebrata</taxon>
        <taxon>Euteleostomi</taxon>
        <taxon>Mammalia</taxon>
        <taxon>Eutheria</taxon>
        <taxon>Laurasiatheria</taxon>
        <taxon>Eulipotyphla</taxon>
        <taxon>Talpidae</taxon>
        <taxon>Galemys</taxon>
    </lineage>
</organism>
<evidence type="ECO:0000256" key="1">
    <source>
        <dbReference type="SAM" id="MobiDB-lite"/>
    </source>
</evidence>
<feature type="region of interest" description="Disordered" evidence="1">
    <location>
        <begin position="1"/>
        <end position="28"/>
    </location>
</feature>
<keyword evidence="3" id="KW-1185">Reference proteome</keyword>
<dbReference type="EMBL" id="JAGFMF010011870">
    <property type="protein sequence ID" value="KAG8510472.1"/>
    <property type="molecule type" value="Genomic_DNA"/>
</dbReference>
<name>A0A8J6DI76_GALPY</name>
<evidence type="ECO:0000313" key="3">
    <source>
        <dbReference type="Proteomes" id="UP000700334"/>
    </source>
</evidence>
<dbReference type="Proteomes" id="UP000700334">
    <property type="component" value="Unassembled WGS sequence"/>
</dbReference>
<evidence type="ECO:0000313" key="2">
    <source>
        <dbReference type="EMBL" id="KAG8510472.1"/>
    </source>
</evidence>
<feature type="non-terminal residue" evidence="2">
    <location>
        <position position="1"/>
    </location>
</feature>
<comment type="caution">
    <text evidence="2">The sequence shown here is derived from an EMBL/GenBank/DDBJ whole genome shotgun (WGS) entry which is preliminary data.</text>
</comment>
<proteinExistence type="predicted"/>